<dbReference type="InterPro" id="IPR018394">
    <property type="entry name" value="DNA_photolyase_1_CS_C"/>
</dbReference>
<dbReference type="GO" id="GO:0003904">
    <property type="term" value="F:deoxyribodipyrimidine photo-lyase activity"/>
    <property type="evidence" value="ECO:0007669"/>
    <property type="project" value="UniProtKB-EC"/>
</dbReference>
<dbReference type="PROSITE" id="PS51645">
    <property type="entry name" value="PHR_CRY_ALPHA_BETA"/>
    <property type="match status" value="1"/>
</dbReference>
<comment type="catalytic activity">
    <reaction evidence="7">
        <text>cyclobutadipyrimidine (in DNA) = 2 pyrimidine residues (in DNA).</text>
        <dbReference type="EC" id="4.1.99.3"/>
    </reaction>
</comment>
<dbReference type="PANTHER" id="PTHR11455">
    <property type="entry name" value="CRYPTOCHROME"/>
    <property type="match status" value="1"/>
</dbReference>
<dbReference type="STRING" id="1140003.OMY_01963"/>
<comment type="cofactor">
    <cofactor evidence="1">
        <name>(6R)-5,10-methylene-5,6,7,8-tetrahydrofolate</name>
        <dbReference type="ChEBI" id="CHEBI:15636"/>
    </cofactor>
</comment>
<dbReference type="GO" id="GO:0071949">
    <property type="term" value="F:FAD binding"/>
    <property type="evidence" value="ECO:0007669"/>
    <property type="project" value="TreeGrafter"/>
</dbReference>
<dbReference type="AlphaFoldDB" id="S0NNE7"/>
<evidence type="ECO:0000256" key="5">
    <source>
        <dbReference type="ARBA" id="ARBA00022827"/>
    </source>
</evidence>
<dbReference type="GO" id="GO:0000719">
    <property type="term" value="P:photoreactive repair"/>
    <property type="evidence" value="ECO:0007669"/>
    <property type="project" value="UniProtKB-ARBA"/>
</dbReference>
<dbReference type="eggNOG" id="COG0415">
    <property type="taxonomic scope" value="Bacteria"/>
</dbReference>
<evidence type="ECO:0000256" key="7">
    <source>
        <dbReference type="ARBA" id="ARBA00033999"/>
    </source>
</evidence>
<dbReference type="PATRIC" id="fig|1140003.3.peg.1892"/>
<dbReference type="GO" id="GO:0003677">
    <property type="term" value="F:DNA binding"/>
    <property type="evidence" value="ECO:0007669"/>
    <property type="project" value="TreeGrafter"/>
</dbReference>
<dbReference type="PROSITE" id="PS00691">
    <property type="entry name" value="DNA_PHOTOLYASES_1_2"/>
    <property type="match status" value="1"/>
</dbReference>
<feature type="site" description="Electron transfer via tryptophanyl radical" evidence="9">
    <location>
        <position position="349"/>
    </location>
</feature>
<dbReference type="OrthoDB" id="9772484at2"/>
<evidence type="ECO:0000256" key="3">
    <source>
        <dbReference type="ARBA" id="ARBA00014046"/>
    </source>
</evidence>
<accession>S0NNE7</accession>
<keyword evidence="13" id="KW-1185">Reference proteome</keyword>
<dbReference type="GO" id="GO:0009416">
    <property type="term" value="P:response to light stimulus"/>
    <property type="evidence" value="ECO:0007669"/>
    <property type="project" value="TreeGrafter"/>
</dbReference>
<dbReference type="EMBL" id="ASWO01000007">
    <property type="protein sequence ID" value="EOT83007.1"/>
    <property type="molecule type" value="Genomic_DNA"/>
</dbReference>
<dbReference type="SUPFAM" id="SSF48173">
    <property type="entry name" value="Cryptochrome/photolyase FAD-binding domain"/>
    <property type="match status" value="1"/>
</dbReference>
<name>S0NNE7_9ENTE</name>
<feature type="binding site" evidence="8">
    <location>
        <begin position="265"/>
        <end position="272"/>
    </location>
    <ligand>
        <name>FAD</name>
        <dbReference type="ChEBI" id="CHEBI:57692"/>
    </ligand>
</feature>
<sequence>MMTSVMWFRKDLRLSDNKALAKACEESEELILFFQLNPKQFIEGSPNHQAFFSSVAYLKQQLDQHRHLHVHFGDPKTSFQALLDKVPTITDIYFNTDETGYGAKRDQEMRIFFKDKNIQVHECLDGYLHGADEITRNGNYYKVYTPYYKKWIEEIKESPVTVDLSQTTVKSQIIFEQEEANFKTFCEKLPALDGQPLGEDYARERLKEFVKEDLAVYDQQRDIPEADQTSRLSRHLRTGEISIRTVWHEVQKASNSTGKATFEKELCWRDFYHMIYKAFPKQKEESIQENYRYVEWDNKREFFKQWQAGQTGFPIVDAAMRQLNETGWMHNRLRMITASFLTKDLLIDWRWGEKYFEQMLVDYDPASNIGGWQWAASTGTDAVPYFRIFNPTTQSEKFDKQGNFIRTFVPELKQVPNKFIHQPENMTQTQQKEYGVRLGEDYPLPIVDHKEQRKQALAKYEFSKERAQEQA</sequence>
<dbReference type="FunFam" id="1.10.579.10:FF:000003">
    <property type="entry name" value="Deoxyribodipyrimidine photo-lyase"/>
    <property type="match status" value="1"/>
</dbReference>
<dbReference type="Pfam" id="PF03441">
    <property type="entry name" value="FAD_binding_7"/>
    <property type="match status" value="1"/>
</dbReference>
<dbReference type="Proteomes" id="UP000015961">
    <property type="component" value="Unassembled WGS sequence"/>
</dbReference>
<evidence type="ECO:0000313" key="13">
    <source>
        <dbReference type="Proteomes" id="UP000015961"/>
    </source>
</evidence>
<reference evidence="12 13" key="1">
    <citation type="submission" date="2013-03" db="EMBL/GenBank/DDBJ databases">
        <title>The Genome Sequence of Enterococcus sulfureus ATCC_49903 (PacBio/Illumina hybrid assembly).</title>
        <authorList>
            <consortium name="The Broad Institute Genomics Platform"/>
            <consortium name="The Broad Institute Genome Sequencing Center for Infectious Disease"/>
            <person name="Earl A."/>
            <person name="Russ C."/>
            <person name="Gilmore M."/>
            <person name="Surin D."/>
            <person name="Walker B."/>
            <person name="Young S."/>
            <person name="Zeng Q."/>
            <person name="Gargeya S."/>
            <person name="Fitzgerald M."/>
            <person name="Haas B."/>
            <person name="Abouelleil A."/>
            <person name="Allen A.W."/>
            <person name="Alvarado L."/>
            <person name="Arachchi H.M."/>
            <person name="Berlin A.M."/>
            <person name="Chapman S.B."/>
            <person name="Gainer-Dewar J."/>
            <person name="Goldberg J."/>
            <person name="Griggs A."/>
            <person name="Gujja S."/>
            <person name="Hansen M."/>
            <person name="Howarth C."/>
            <person name="Imamovic A."/>
            <person name="Ireland A."/>
            <person name="Larimer J."/>
            <person name="McCowan C."/>
            <person name="Murphy C."/>
            <person name="Pearson M."/>
            <person name="Poon T.W."/>
            <person name="Priest M."/>
            <person name="Roberts A."/>
            <person name="Saif S."/>
            <person name="Shea T."/>
            <person name="Sisk P."/>
            <person name="Sykes S."/>
            <person name="Wortman J."/>
            <person name="Nusbaum C."/>
            <person name="Birren B."/>
        </authorList>
    </citation>
    <scope>NUCLEOTIDE SEQUENCE [LARGE SCALE GENOMIC DNA]</scope>
    <source>
        <strain evidence="12 13">ATCC 49903</strain>
    </source>
</reference>
<dbReference type="PANTHER" id="PTHR11455:SF9">
    <property type="entry name" value="CRYPTOCHROME CIRCADIAN CLOCK 5 ISOFORM X1"/>
    <property type="match status" value="1"/>
</dbReference>
<feature type="site" description="Electron transfer via tryptophanyl radical" evidence="9">
    <location>
        <position position="296"/>
    </location>
</feature>
<dbReference type="Gene3D" id="1.10.579.10">
    <property type="entry name" value="DNA Cyclobutane Dipyrimidine Photolyase, subunit A, domain 3"/>
    <property type="match status" value="1"/>
</dbReference>
<organism evidence="12 13">
    <name type="scientific">Enterococcus sulfureus ATCC 49903</name>
    <dbReference type="NCBI Taxonomy" id="1140003"/>
    <lineage>
        <taxon>Bacteria</taxon>
        <taxon>Bacillati</taxon>
        <taxon>Bacillota</taxon>
        <taxon>Bacilli</taxon>
        <taxon>Lactobacillales</taxon>
        <taxon>Enterococcaceae</taxon>
        <taxon>Enterococcus</taxon>
    </lineage>
</organism>
<evidence type="ECO:0000256" key="1">
    <source>
        <dbReference type="ARBA" id="ARBA00001932"/>
    </source>
</evidence>
<feature type="site" description="Electron transfer via tryptophanyl radical" evidence="9">
    <location>
        <position position="372"/>
    </location>
</feature>
<dbReference type="PRINTS" id="PR00147">
    <property type="entry name" value="DNAPHOTLYASE"/>
</dbReference>
<evidence type="ECO:0000256" key="8">
    <source>
        <dbReference type="PIRSR" id="PIRSR602081-1"/>
    </source>
</evidence>
<gene>
    <name evidence="12" type="ORF">I573_02120</name>
</gene>
<comment type="similarity">
    <text evidence="10">Belongs to the DNA photolyase family.</text>
</comment>
<evidence type="ECO:0000256" key="6">
    <source>
        <dbReference type="ARBA" id="ARBA00022991"/>
    </source>
</evidence>
<feature type="binding site" evidence="8">
    <location>
        <begin position="229"/>
        <end position="233"/>
    </location>
    <ligand>
        <name>FAD</name>
        <dbReference type="ChEBI" id="CHEBI:57692"/>
    </ligand>
</feature>
<evidence type="ECO:0000313" key="12">
    <source>
        <dbReference type="EMBL" id="EOT83007.1"/>
    </source>
</evidence>
<protein>
    <recommendedName>
        <fullName evidence="3">Deoxyribodipyrimidine photo-lyase</fullName>
        <ecNumber evidence="2">4.1.99.3</ecNumber>
    </recommendedName>
</protein>
<evidence type="ECO:0000259" key="11">
    <source>
        <dbReference type="PROSITE" id="PS51645"/>
    </source>
</evidence>
<dbReference type="InterPro" id="IPR006050">
    <property type="entry name" value="DNA_photolyase_N"/>
</dbReference>
<evidence type="ECO:0000256" key="9">
    <source>
        <dbReference type="PIRSR" id="PIRSR602081-2"/>
    </source>
</evidence>
<dbReference type="Gene3D" id="1.25.40.80">
    <property type="match status" value="1"/>
</dbReference>
<feature type="binding site" evidence="8">
    <location>
        <begin position="362"/>
        <end position="364"/>
    </location>
    <ligand>
        <name>FAD</name>
        <dbReference type="ChEBI" id="CHEBI:57692"/>
    </ligand>
</feature>
<evidence type="ECO:0000256" key="10">
    <source>
        <dbReference type="RuleBase" id="RU004182"/>
    </source>
</evidence>
<dbReference type="InterPro" id="IPR014729">
    <property type="entry name" value="Rossmann-like_a/b/a_fold"/>
</dbReference>
<evidence type="ECO:0000256" key="4">
    <source>
        <dbReference type="ARBA" id="ARBA00022630"/>
    </source>
</evidence>
<comment type="cofactor">
    <cofactor evidence="8">
        <name>FAD</name>
        <dbReference type="ChEBI" id="CHEBI:57692"/>
    </cofactor>
    <text evidence="8">Binds 1 FAD per subunit.</text>
</comment>
<dbReference type="InterPro" id="IPR005101">
    <property type="entry name" value="Cryptochr/Photolyase_FAD-bd"/>
</dbReference>
<feature type="binding site" evidence="8">
    <location>
        <position position="217"/>
    </location>
    <ligand>
        <name>FAD</name>
        <dbReference type="ChEBI" id="CHEBI:57692"/>
    </ligand>
</feature>
<keyword evidence="4 8" id="KW-0285">Flavoprotein</keyword>
<dbReference type="InterPro" id="IPR036134">
    <property type="entry name" value="Crypto/Photolyase_FAD-like_sf"/>
</dbReference>
<dbReference type="PROSITE" id="PS00394">
    <property type="entry name" value="DNA_PHOTOLYASES_1_1"/>
    <property type="match status" value="1"/>
</dbReference>
<keyword evidence="5 8" id="KW-0274">FAD</keyword>
<dbReference type="EC" id="4.1.99.3" evidence="2"/>
<dbReference type="Gene3D" id="3.40.50.620">
    <property type="entry name" value="HUPs"/>
    <property type="match status" value="1"/>
</dbReference>
<evidence type="ECO:0000256" key="2">
    <source>
        <dbReference type="ARBA" id="ARBA00013149"/>
    </source>
</evidence>
<dbReference type="Pfam" id="PF00875">
    <property type="entry name" value="DNA_photolyase"/>
    <property type="match status" value="1"/>
</dbReference>
<keyword evidence="6 10" id="KW-0157">Chromophore</keyword>
<dbReference type="InterPro" id="IPR036155">
    <property type="entry name" value="Crypto/Photolyase_N_sf"/>
</dbReference>
<dbReference type="SUPFAM" id="SSF52425">
    <property type="entry name" value="Cryptochrome/photolyase, N-terminal domain"/>
    <property type="match status" value="1"/>
</dbReference>
<comment type="caution">
    <text evidence="12">The sequence shown here is derived from an EMBL/GenBank/DDBJ whole genome shotgun (WGS) entry which is preliminary data.</text>
</comment>
<feature type="domain" description="Photolyase/cryptochrome alpha/beta" evidence="11">
    <location>
        <begin position="2"/>
        <end position="128"/>
    </location>
</feature>
<feature type="binding site" evidence="8">
    <location>
        <position position="262"/>
    </location>
    <ligand>
        <name>FAD</name>
        <dbReference type="ChEBI" id="CHEBI:57692"/>
    </ligand>
</feature>
<dbReference type="InterPro" id="IPR002081">
    <property type="entry name" value="Cryptochrome/DNA_photolyase_1"/>
</dbReference>
<proteinExistence type="inferred from homology"/>